<dbReference type="EMBL" id="JBBMQS010000001">
    <property type="protein sequence ID" value="MEM5496200.1"/>
    <property type="molecule type" value="Genomic_DNA"/>
</dbReference>
<sequence length="98" mass="10609">MTFKLFVILFCSAFLFGCAAQTFTINSENAEVPTSEKSQTFFISGLGQEQVTDAAKICGGAANIIKVEAQQTFINGLLGVITWGIYTPRSAKVYCKVN</sequence>
<organism evidence="2 3">
    <name type="scientific">Paraglaciecola mesophila</name>
    <dbReference type="NCBI Taxonomy" id="197222"/>
    <lineage>
        <taxon>Bacteria</taxon>
        <taxon>Pseudomonadati</taxon>
        <taxon>Pseudomonadota</taxon>
        <taxon>Gammaproteobacteria</taxon>
        <taxon>Alteromonadales</taxon>
        <taxon>Alteromonadaceae</taxon>
        <taxon>Paraglaciecola</taxon>
    </lineage>
</organism>
<evidence type="ECO:0000313" key="3">
    <source>
        <dbReference type="Proteomes" id="UP001461163"/>
    </source>
</evidence>
<evidence type="ECO:0000256" key="1">
    <source>
        <dbReference type="SAM" id="SignalP"/>
    </source>
</evidence>
<dbReference type="InterPro" id="IPR010438">
    <property type="entry name" value="Lambda_Bor"/>
</dbReference>
<reference evidence="2 3" key="1">
    <citation type="submission" date="2024-03" db="EMBL/GenBank/DDBJ databases">
        <title>Community enrichment and isolation of bacterial strains for fucoidan degradation.</title>
        <authorList>
            <person name="Sichert A."/>
        </authorList>
    </citation>
    <scope>NUCLEOTIDE SEQUENCE [LARGE SCALE GENOMIC DNA]</scope>
    <source>
        <strain evidence="2 3">AS12</strain>
    </source>
</reference>
<accession>A0ABU9SQP4</accession>
<keyword evidence="1" id="KW-0732">Signal</keyword>
<keyword evidence="3" id="KW-1185">Reference proteome</keyword>
<protein>
    <submittedName>
        <fullName evidence="2">Bor family protein</fullName>
    </submittedName>
</protein>
<dbReference type="PROSITE" id="PS51257">
    <property type="entry name" value="PROKAR_LIPOPROTEIN"/>
    <property type="match status" value="1"/>
</dbReference>
<name>A0ABU9SQP4_9ALTE</name>
<feature type="chain" id="PRO_5046553078" evidence="1">
    <location>
        <begin position="20"/>
        <end position="98"/>
    </location>
</feature>
<dbReference type="Proteomes" id="UP001461163">
    <property type="component" value="Unassembled WGS sequence"/>
</dbReference>
<proteinExistence type="predicted"/>
<comment type="caution">
    <text evidence="2">The sequence shown here is derived from an EMBL/GenBank/DDBJ whole genome shotgun (WGS) entry which is preliminary data.</text>
</comment>
<evidence type="ECO:0000313" key="2">
    <source>
        <dbReference type="EMBL" id="MEM5496200.1"/>
    </source>
</evidence>
<dbReference type="RefSeq" id="WP_006991259.1">
    <property type="nucleotide sequence ID" value="NZ_JBBMQS010000001.1"/>
</dbReference>
<feature type="signal peptide" evidence="1">
    <location>
        <begin position="1"/>
        <end position="19"/>
    </location>
</feature>
<gene>
    <name evidence="2" type="ORF">WNY77_02200</name>
</gene>
<dbReference type="Pfam" id="PF06291">
    <property type="entry name" value="Lambda_Bor"/>
    <property type="match status" value="1"/>
</dbReference>